<dbReference type="GO" id="GO:0006103">
    <property type="term" value="P:2-oxoglutarate metabolic process"/>
    <property type="evidence" value="ECO:0007669"/>
    <property type="project" value="InterPro"/>
</dbReference>
<evidence type="ECO:0000256" key="2">
    <source>
        <dbReference type="ARBA" id="ARBA00023128"/>
    </source>
</evidence>
<dbReference type="Proteomes" id="UP001306508">
    <property type="component" value="Unassembled WGS sequence"/>
</dbReference>
<keyword evidence="2" id="KW-0496">Mitochondrion</keyword>
<dbReference type="GO" id="GO:0005739">
    <property type="term" value="C:mitochondrion"/>
    <property type="evidence" value="ECO:0007669"/>
    <property type="project" value="UniProtKB-SubCell"/>
</dbReference>
<dbReference type="Pfam" id="PF10937">
    <property type="entry name" value="Kgd4-YMR31"/>
    <property type="match status" value="1"/>
</dbReference>
<sequence length="122" mass="13544">MKPTSVRLATHYKPSIKFVGTRHPVIHKSTIEGKLKPHPCSPSGVLPGTTDCVPIQEFLKKQLPFVVKPYMAAVQQIKGPYSFVSRPLEPNEVDSVFKLPPEYQFKPIEMDECEVINGGGAL</sequence>
<protein>
    <submittedName>
        <fullName evidence="4">Uncharacterized protein</fullName>
    </submittedName>
</protein>
<evidence type="ECO:0000313" key="4">
    <source>
        <dbReference type="EMBL" id="KAK5778928.1"/>
    </source>
</evidence>
<gene>
    <name evidence="4" type="ORF">RI543_003856</name>
</gene>
<dbReference type="EMBL" id="JAWIZZ010000051">
    <property type="protein sequence ID" value="KAK5778928.1"/>
    <property type="molecule type" value="Genomic_DNA"/>
</dbReference>
<name>A0AAN7WFS9_9SACH</name>
<keyword evidence="5" id="KW-1185">Reference proteome</keyword>
<organism evidence="4 5">
    <name type="scientific">Arxiozyma heterogenica</name>
    <dbReference type="NCBI Taxonomy" id="278026"/>
    <lineage>
        <taxon>Eukaryota</taxon>
        <taxon>Fungi</taxon>
        <taxon>Dikarya</taxon>
        <taxon>Ascomycota</taxon>
        <taxon>Saccharomycotina</taxon>
        <taxon>Saccharomycetes</taxon>
        <taxon>Saccharomycetales</taxon>
        <taxon>Saccharomycetaceae</taxon>
        <taxon>Arxiozyma</taxon>
    </lineage>
</organism>
<comment type="subcellular location">
    <subcellularLocation>
        <location evidence="1">Mitochondrion</location>
    </subcellularLocation>
</comment>
<dbReference type="InterPro" id="IPR020373">
    <property type="entry name" value="Kgd4/YMR-31"/>
</dbReference>
<dbReference type="AlphaFoldDB" id="A0AAN7WFS9"/>
<reference evidence="5" key="1">
    <citation type="submission" date="2023-07" db="EMBL/GenBank/DDBJ databases">
        <title>A draft genome of Kazachstania heterogenica Y-27499.</title>
        <authorList>
            <person name="Donic C."/>
            <person name="Kralova J.S."/>
            <person name="Fidel L."/>
            <person name="Ben-Dor S."/>
            <person name="Jung S."/>
        </authorList>
    </citation>
    <scope>NUCLEOTIDE SEQUENCE [LARGE SCALE GENOMIC DNA]</scope>
    <source>
        <strain evidence="5">Y27499</strain>
    </source>
</reference>
<comment type="similarity">
    <text evidence="3">Belongs to the alpha-ketoglutarate dehydrogenase component 4 family.</text>
</comment>
<evidence type="ECO:0000313" key="5">
    <source>
        <dbReference type="Proteomes" id="UP001306508"/>
    </source>
</evidence>
<comment type="caution">
    <text evidence="4">The sequence shown here is derived from an EMBL/GenBank/DDBJ whole genome shotgun (WGS) entry which is preliminary data.</text>
</comment>
<evidence type="ECO:0000256" key="1">
    <source>
        <dbReference type="ARBA" id="ARBA00004173"/>
    </source>
</evidence>
<proteinExistence type="inferred from homology"/>
<evidence type="ECO:0000256" key="3">
    <source>
        <dbReference type="ARBA" id="ARBA00043970"/>
    </source>
</evidence>
<accession>A0AAN7WFS9</accession>